<dbReference type="CDD" id="cd00093">
    <property type="entry name" value="HTH_XRE"/>
    <property type="match status" value="1"/>
</dbReference>
<evidence type="ECO:0000256" key="1">
    <source>
        <dbReference type="ARBA" id="ARBA00007227"/>
    </source>
</evidence>
<organism evidence="4 5">
    <name type="scientific">Agrococcus casei LMG 22410</name>
    <dbReference type="NCBI Taxonomy" id="1255656"/>
    <lineage>
        <taxon>Bacteria</taxon>
        <taxon>Bacillati</taxon>
        <taxon>Actinomycetota</taxon>
        <taxon>Actinomycetes</taxon>
        <taxon>Micrococcales</taxon>
        <taxon>Microbacteriaceae</taxon>
        <taxon>Agrococcus</taxon>
    </lineage>
</organism>
<dbReference type="Gene3D" id="1.10.260.40">
    <property type="entry name" value="lambda repressor-like DNA-binding domains"/>
    <property type="match status" value="1"/>
</dbReference>
<dbReference type="InterPro" id="IPR010359">
    <property type="entry name" value="IrrE_HExxH"/>
</dbReference>
<accession>A0A1R4G261</accession>
<dbReference type="PANTHER" id="PTHR46797">
    <property type="entry name" value="HTH-TYPE TRANSCRIPTIONAL REGULATOR"/>
    <property type="match status" value="1"/>
</dbReference>
<dbReference type="InterPro" id="IPR001387">
    <property type="entry name" value="Cro/C1-type_HTH"/>
</dbReference>
<proteinExistence type="inferred from homology"/>
<dbReference type="GeneID" id="303173196"/>
<dbReference type="GO" id="GO:0005829">
    <property type="term" value="C:cytosol"/>
    <property type="evidence" value="ECO:0007669"/>
    <property type="project" value="TreeGrafter"/>
</dbReference>
<name>A0A1R4G261_9MICO</name>
<dbReference type="GO" id="GO:0003677">
    <property type="term" value="F:DNA binding"/>
    <property type="evidence" value="ECO:0007669"/>
    <property type="project" value="UniProtKB-KW"/>
</dbReference>
<dbReference type="EMBL" id="FUHU01000036">
    <property type="protein sequence ID" value="SJM62248.1"/>
    <property type="molecule type" value="Genomic_DNA"/>
</dbReference>
<dbReference type="RefSeq" id="WP_086992066.1">
    <property type="nucleotide sequence ID" value="NZ_FUHU01000036.1"/>
</dbReference>
<dbReference type="InterPro" id="IPR050807">
    <property type="entry name" value="TransReg_Diox_bact_type"/>
</dbReference>
<evidence type="ECO:0000256" key="2">
    <source>
        <dbReference type="ARBA" id="ARBA00023125"/>
    </source>
</evidence>
<dbReference type="AlphaFoldDB" id="A0A1R4G261"/>
<comment type="similarity">
    <text evidence="1">Belongs to the short-chain fatty acyl-CoA assimilation regulator (ScfR) family.</text>
</comment>
<dbReference type="GO" id="GO:0003700">
    <property type="term" value="F:DNA-binding transcription factor activity"/>
    <property type="evidence" value="ECO:0007669"/>
    <property type="project" value="TreeGrafter"/>
</dbReference>
<dbReference type="InterPro" id="IPR010982">
    <property type="entry name" value="Lambda_DNA-bd_dom_sf"/>
</dbReference>
<keyword evidence="5" id="KW-1185">Reference proteome</keyword>
<dbReference type="OrthoDB" id="9810578at2"/>
<gene>
    <name evidence="4" type="ORF">CZ674_08210</name>
</gene>
<dbReference type="PROSITE" id="PS50943">
    <property type="entry name" value="HTH_CROC1"/>
    <property type="match status" value="1"/>
</dbReference>
<feature type="domain" description="HTH cro/C1-type" evidence="3">
    <location>
        <begin position="11"/>
        <end position="65"/>
    </location>
</feature>
<dbReference type="SMART" id="SM00530">
    <property type="entry name" value="HTH_XRE"/>
    <property type="match status" value="1"/>
</dbReference>
<dbReference type="Pfam" id="PF13560">
    <property type="entry name" value="HTH_31"/>
    <property type="match status" value="1"/>
</dbReference>
<dbReference type="PANTHER" id="PTHR46797:SF1">
    <property type="entry name" value="METHYLPHOSPHONATE SYNTHASE"/>
    <property type="match status" value="1"/>
</dbReference>
<protein>
    <submittedName>
        <fullName evidence="4">Transcriptional regulator, XRE family</fullName>
    </submittedName>
</protein>
<reference evidence="4 5" key="1">
    <citation type="submission" date="2017-02" db="EMBL/GenBank/DDBJ databases">
        <authorList>
            <person name="Peterson S.W."/>
        </authorList>
    </citation>
    <scope>NUCLEOTIDE SEQUENCE [LARGE SCALE GENOMIC DNA]</scope>
    <source>
        <strain evidence="4 5">LMG 22410</strain>
    </source>
</reference>
<dbReference type="Pfam" id="PF06114">
    <property type="entry name" value="Peptidase_M78"/>
    <property type="match status" value="1"/>
</dbReference>
<keyword evidence="2" id="KW-0238">DNA-binding</keyword>
<sequence>MTDLPLLGQRIRHFRTKAKLTLDDVASQVGLAGSQLSLFENGRREPRLSQLDSIAAALGISSSDLLVREAPSERASLELELGRLQDGPVYQRLGLPSVRAGKSVDDRVLESLVGLHRELDRRARETVATPEQARRDATTQRLDMQAANNSLPHIDDLAQEQLQSIGHENGSLTHRGVTQMANRLGFELVYVNDLPHSTRSVTDLENGKIYLPPASIPGGHGLRSMALQAIAHRLLGHTNPATYSEFLRQRLEINYFAAATLMPKRAASDYLRRAKRDRNIAVEDFRDAFGVTHETAAMRLTNLATTELDLTLHFLRVSEDGSIVRAYVNDGLELPADAYGAIEGQFVCRNFAARLAFDMTTKATEFYQYTDTPEGTFWCSTQTGTGTDGEFSITVGVPFESAKYFRGSNTTFRRKSTCPDEKCCTRPERDLAGRWDGSAWASARMHQHVLSPLPRGRFPGVDDVELYEFLERHTHDEAR</sequence>
<dbReference type="Proteomes" id="UP000195787">
    <property type="component" value="Unassembled WGS sequence"/>
</dbReference>
<evidence type="ECO:0000259" key="3">
    <source>
        <dbReference type="PROSITE" id="PS50943"/>
    </source>
</evidence>
<dbReference type="SUPFAM" id="SSF47413">
    <property type="entry name" value="lambda repressor-like DNA-binding domains"/>
    <property type="match status" value="1"/>
</dbReference>
<evidence type="ECO:0000313" key="5">
    <source>
        <dbReference type="Proteomes" id="UP000195787"/>
    </source>
</evidence>
<evidence type="ECO:0000313" key="4">
    <source>
        <dbReference type="EMBL" id="SJM62248.1"/>
    </source>
</evidence>